<gene>
    <name evidence="1" type="ORF">DPMN_070001</name>
</gene>
<comment type="caution">
    <text evidence="1">The sequence shown here is derived from an EMBL/GenBank/DDBJ whole genome shotgun (WGS) entry which is preliminary data.</text>
</comment>
<organism evidence="1 2">
    <name type="scientific">Dreissena polymorpha</name>
    <name type="common">Zebra mussel</name>
    <name type="synonym">Mytilus polymorpha</name>
    <dbReference type="NCBI Taxonomy" id="45954"/>
    <lineage>
        <taxon>Eukaryota</taxon>
        <taxon>Metazoa</taxon>
        <taxon>Spiralia</taxon>
        <taxon>Lophotrochozoa</taxon>
        <taxon>Mollusca</taxon>
        <taxon>Bivalvia</taxon>
        <taxon>Autobranchia</taxon>
        <taxon>Heteroconchia</taxon>
        <taxon>Euheterodonta</taxon>
        <taxon>Imparidentia</taxon>
        <taxon>Neoheterodontei</taxon>
        <taxon>Myida</taxon>
        <taxon>Dreissenoidea</taxon>
        <taxon>Dreissenidae</taxon>
        <taxon>Dreissena</taxon>
    </lineage>
</organism>
<dbReference type="PANTHER" id="PTHR47018">
    <property type="entry name" value="CXC DOMAIN-CONTAINING PROTEIN-RELATED"/>
    <property type="match status" value="1"/>
</dbReference>
<accession>A0A9D3Z581</accession>
<proteinExistence type="predicted"/>
<reference evidence="1" key="2">
    <citation type="submission" date="2020-11" db="EMBL/GenBank/DDBJ databases">
        <authorList>
            <person name="McCartney M.A."/>
            <person name="Auch B."/>
            <person name="Kono T."/>
            <person name="Mallez S."/>
            <person name="Becker A."/>
            <person name="Gohl D.M."/>
            <person name="Silverstein K.A.T."/>
            <person name="Koren S."/>
            <person name="Bechman K.B."/>
            <person name="Herman A."/>
            <person name="Abrahante J.E."/>
            <person name="Garbe J."/>
        </authorList>
    </citation>
    <scope>NUCLEOTIDE SEQUENCE</scope>
    <source>
        <strain evidence="1">Duluth1</strain>
        <tissue evidence="1">Whole animal</tissue>
    </source>
</reference>
<protein>
    <submittedName>
        <fullName evidence="1">Uncharacterized protein</fullName>
    </submittedName>
</protein>
<reference evidence="1" key="1">
    <citation type="journal article" date="2019" name="bioRxiv">
        <title>The Genome of the Zebra Mussel, Dreissena polymorpha: A Resource for Invasive Species Research.</title>
        <authorList>
            <person name="McCartney M.A."/>
            <person name="Auch B."/>
            <person name="Kono T."/>
            <person name="Mallez S."/>
            <person name="Zhang Y."/>
            <person name="Obille A."/>
            <person name="Becker A."/>
            <person name="Abrahante J.E."/>
            <person name="Garbe J."/>
            <person name="Badalamenti J.P."/>
            <person name="Herman A."/>
            <person name="Mangelson H."/>
            <person name="Liachko I."/>
            <person name="Sullivan S."/>
            <person name="Sone E.D."/>
            <person name="Koren S."/>
            <person name="Silverstein K.A.T."/>
            <person name="Beckman K.B."/>
            <person name="Gohl D.M."/>
        </authorList>
    </citation>
    <scope>NUCLEOTIDE SEQUENCE</scope>
    <source>
        <strain evidence="1">Duluth1</strain>
        <tissue evidence="1">Whole animal</tissue>
    </source>
</reference>
<keyword evidence="2" id="KW-1185">Reference proteome</keyword>
<dbReference type="EMBL" id="JAIWYP010000014">
    <property type="protein sequence ID" value="KAH3710517.1"/>
    <property type="molecule type" value="Genomic_DNA"/>
</dbReference>
<name>A0A9D3Z581_DREPO</name>
<evidence type="ECO:0000313" key="2">
    <source>
        <dbReference type="Proteomes" id="UP000828390"/>
    </source>
</evidence>
<dbReference type="Proteomes" id="UP000828390">
    <property type="component" value="Unassembled WGS sequence"/>
</dbReference>
<dbReference type="AlphaFoldDB" id="A0A9D3Z581"/>
<evidence type="ECO:0000313" key="1">
    <source>
        <dbReference type="EMBL" id="KAH3710517.1"/>
    </source>
</evidence>
<sequence>MFGALQIEIAALKTIGDWLENSGWTNALEQASIATSGTAESFLKATRHAHQVTVSAL</sequence>